<dbReference type="InterPro" id="IPR011009">
    <property type="entry name" value="Kinase-like_dom_sf"/>
</dbReference>
<dbReference type="AlphaFoldDB" id="A0A132B7P4"/>
<evidence type="ECO:0000259" key="1">
    <source>
        <dbReference type="PROSITE" id="PS50011"/>
    </source>
</evidence>
<dbReference type="GO" id="GO:0005524">
    <property type="term" value="F:ATP binding"/>
    <property type="evidence" value="ECO:0007669"/>
    <property type="project" value="InterPro"/>
</dbReference>
<dbReference type="InterPro" id="IPR000719">
    <property type="entry name" value="Prot_kinase_dom"/>
</dbReference>
<dbReference type="OrthoDB" id="1668230at2759"/>
<reference evidence="2 3" key="1">
    <citation type="submission" date="2015-10" db="EMBL/GenBank/DDBJ databases">
        <title>Full genome of DAOMC 229536 Phialocephala scopiformis, a fungal endophyte of spruce producing the potent anti-insectan compound rugulosin.</title>
        <authorList>
            <consortium name="DOE Joint Genome Institute"/>
            <person name="Walker A.K."/>
            <person name="Frasz S.L."/>
            <person name="Seifert K.A."/>
            <person name="Miller J.D."/>
            <person name="Mondo S.J."/>
            <person name="Labutti K."/>
            <person name="Lipzen A."/>
            <person name="Dockter R."/>
            <person name="Kennedy M."/>
            <person name="Grigoriev I.V."/>
            <person name="Spatafora J.W."/>
        </authorList>
    </citation>
    <scope>NUCLEOTIDE SEQUENCE [LARGE SCALE GENOMIC DNA]</scope>
    <source>
        <strain evidence="2 3">CBS 120377</strain>
    </source>
</reference>
<feature type="domain" description="Protein kinase" evidence="1">
    <location>
        <begin position="1"/>
        <end position="187"/>
    </location>
</feature>
<accession>A0A132B7P4</accession>
<dbReference type="InParanoid" id="A0A132B7P4"/>
<dbReference type="GeneID" id="28831381"/>
<keyword evidence="3" id="KW-1185">Reference proteome</keyword>
<sequence>PPSNKTHYLTETTAYTILYSSFLPISIPFYHGPSPLFPHGLILGFADHGDMYEYIYRAHRIGPLPAVKDLYRWARQATEGLAYAHGLGVLHGDIHVVNFLLSSSEDEERVGELDLQVADWAGASIWGDKSCSWYRLTQRDRDEEGKKVDMVISVRSEIFATGCAIYHMVGGKDLWEGELEYGIGRRL</sequence>
<dbReference type="EMBL" id="KQ947436">
    <property type="protein sequence ID" value="KUJ08273.1"/>
    <property type="molecule type" value="Genomic_DNA"/>
</dbReference>
<feature type="non-terminal residue" evidence="2">
    <location>
        <position position="1"/>
    </location>
</feature>
<dbReference type="GO" id="GO:0004672">
    <property type="term" value="F:protein kinase activity"/>
    <property type="evidence" value="ECO:0007669"/>
    <property type="project" value="InterPro"/>
</dbReference>
<dbReference type="RefSeq" id="XP_018062628.1">
    <property type="nucleotide sequence ID" value="XM_018221655.1"/>
</dbReference>
<evidence type="ECO:0000313" key="3">
    <source>
        <dbReference type="Proteomes" id="UP000070700"/>
    </source>
</evidence>
<dbReference type="KEGG" id="psco:LY89DRAFT_765084"/>
<gene>
    <name evidence="2" type="ORF">LY89DRAFT_765084</name>
</gene>
<name>A0A132B7P4_MOLSC</name>
<organism evidence="2 3">
    <name type="scientific">Mollisia scopiformis</name>
    <name type="common">Conifer needle endophyte fungus</name>
    <name type="synonym">Phialocephala scopiformis</name>
    <dbReference type="NCBI Taxonomy" id="149040"/>
    <lineage>
        <taxon>Eukaryota</taxon>
        <taxon>Fungi</taxon>
        <taxon>Dikarya</taxon>
        <taxon>Ascomycota</taxon>
        <taxon>Pezizomycotina</taxon>
        <taxon>Leotiomycetes</taxon>
        <taxon>Helotiales</taxon>
        <taxon>Mollisiaceae</taxon>
        <taxon>Mollisia</taxon>
    </lineage>
</organism>
<dbReference type="SUPFAM" id="SSF56112">
    <property type="entry name" value="Protein kinase-like (PK-like)"/>
    <property type="match status" value="1"/>
</dbReference>
<dbReference type="PROSITE" id="PS50011">
    <property type="entry name" value="PROTEIN_KINASE_DOM"/>
    <property type="match status" value="1"/>
</dbReference>
<dbReference type="Pfam" id="PF00069">
    <property type="entry name" value="Pkinase"/>
    <property type="match status" value="1"/>
</dbReference>
<protein>
    <recommendedName>
        <fullName evidence="1">Protein kinase domain-containing protein</fullName>
    </recommendedName>
</protein>
<evidence type="ECO:0000313" key="2">
    <source>
        <dbReference type="EMBL" id="KUJ08273.1"/>
    </source>
</evidence>
<proteinExistence type="predicted"/>
<dbReference type="Proteomes" id="UP000070700">
    <property type="component" value="Unassembled WGS sequence"/>
</dbReference>
<dbReference type="Gene3D" id="1.10.510.10">
    <property type="entry name" value="Transferase(Phosphotransferase) domain 1"/>
    <property type="match status" value="1"/>
</dbReference>